<organism evidence="3 4">
    <name type="scientific">Nocardioides salarius</name>
    <dbReference type="NCBI Taxonomy" id="374513"/>
    <lineage>
        <taxon>Bacteria</taxon>
        <taxon>Bacillati</taxon>
        <taxon>Actinomycetota</taxon>
        <taxon>Actinomycetes</taxon>
        <taxon>Propionibacteriales</taxon>
        <taxon>Nocardioidaceae</taxon>
        <taxon>Nocardioides</taxon>
    </lineage>
</organism>
<dbReference type="InterPro" id="IPR029058">
    <property type="entry name" value="AB_hydrolase_fold"/>
</dbReference>
<name>A0ABS2M9A8_9ACTN</name>
<evidence type="ECO:0000313" key="3">
    <source>
        <dbReference type="EMBL" id="MBM7507777.1"/>
    </source>
</evidence>
<dbReference type="SUPFAM" id="SSF53474">
    <property type="entry name" value="alpha/beta-Hydrolases"/>
    <property type="match status" value="1"/>
</dbReference>
<dbReference type="InterPro" id="IPR013094">
    <property type="entry name" value="AB_hydrolase_3"/>
</dbReference>
<gene>
    <name evidence="3" type="ORF">JOE61_001591</name>
</gene>
<evidence type="ECO:0000259" key="2">
    <source>
        <dbReference type="Pfam" id="PF07859"/>
    </source>
</evidence>
<dbReference type="PANTHER" id="PTHR48081:SF8">
    <property type="entry name" value="ALPHA_BETA HYDROLASE FOLD-3 DOMAIN-CONTAINING PROTEIN-RELATED"/>
    <property type="match status" value="1"/>
</dbReference>
<keyword evidence="4" id="KW-1185">Reference proteome</keyword>
<dbReference type="RefSeq" id="WP_193669955.1">
    <property type="nucleotide sequence ID" value="NZ_JACDTV010000011.1"/>
</dbReference>
<dbReference type="Gene3D" id="3.40.50.1820">
    <property type="entry name" value="alpha/beta hydrolase"/>
    <property type="match status" value="1"/>
</dbReference>
<keyword evidence="1" id="KW-0378">Hydrolase</keyword>
<dbReference type="PANTHER" id="PTHR48081">
    <property type="entry name" value="AB HYDROLASE SUPERFAMILY PROTEIN C4A8.06C"/>
    <property type="match status" value="1"/>
</dbReference>
<feature type="domain" description="Alpha/beta hydrolase fold-3" evidence="2">
    <location>
        <begin position="81"/>
        <end position="288"/>
    </location>
</feature>
<dbReference type="Pfam" id="PF07859">
    <property type="entry name" value="Abhydrolase_3"/>
    <property type="match status" value="1"/>
</dbReference>
<reference evidence="3 4" key="1">
    <citation type="submission" date="2021-01" db="EMBL/GenBank/DDBJ databases">
        <title>Sequencing the genomes of 1000 actinobacteria strains.</title>
        <authorList>
            <person name="Klenk H.-P."/>
        </authorList>
    </citation>
    <scope>NUCLEOTIDE SEQUENCE [LARGE SCALE GENOMIC DNA]</scope>
    <source>
        <strain evidence="3 4">DSM 18239</strain>
    </source>
</reference>
<sequence length="309" mass="33424">MPSLRHDLLALVVPRLRGAGAVTDPAAERASVESSHAGLDRRLPTRSVPAFGLRFEHEVDDSAGFPVHVLTRRGTSPARTLVWLHGGGFVSPLDPVHVRYAARLADALGVRVLLPDYPLAPEHTWRDSLDPLAELVTRWGTGPGLGGLLLGGDSAGGGLALALAQALRERGQVRPERLLLVSPWVDLTTSSPATSWFDRRDPWLHTSSLRLYARWWAGVPDDAPDDHADLARTEVSPALGELGDLPPTLVLCGTRDLLVPACRRLADRAADAGWDLTYVEEPGAIHVYPLLPGIPEAARAWATTLEFLR</sequence>
<protein>
    <submittedName>
        <fullName evidence="3">Acetyl esterase/lipase</fullName>
    </submittedName>
</protein>
<evidence type="ECO:0000313" key="4">
    <source>
        <dbReference type="Proteomes" id="UP000732378"/>
    </source>
</evidence>
<dbReference type="EMBL" id="JAFBBZ010000001">
    <property type="protein sequence ID" value="MBM7507777.1"/>
    <property type="molecule type" value="Genomic_DNA"/>
</dbReference>
<accession>A0ABS2M9A8</accession>
<dbReference type="InterPro" id="IPR050300">
    <property type="entry name" value="GDXG_lipolytic_enzyme"/>
</dbReference>
<proteinExistence type="predicted"/>
<dbReference type="Proteomes" id="UP000732378">
    <property type="component" value="Unassembled WGS sequence"/>
</dbReference>
<evidence type="ECO:0000256" key="1">
    <source>
        <dbReference type="ARBA" id="ARBA00022801"/>
    </source>
</evidence>
<comment type="caution">
    <text evidence="3">The sequence shown here is derived from an EMBL/GenBank/DDBJ whole genome shotgun (WGS) entry which is preliminary data.</text>
</comment>